<feature type="domain" description="AAA" evidence="1">
    <location>
        <begin position="35"/>
        <end position="170"/>
    </location>
</feature>
<gene>
    <name evidence="3" type="ORF">MELA_01054</name>
</gene>
<evidence type="ECO:0000313" key="3">
    <source>
        <dbReference type="EMBL" id="VUZ84680.1"/>
    </source>
</evidence>
<dbReference type="InterPro" id="IPR025420">
    <property type="entry name" value="DUF4143"/>
</dbReference>
<proteinExistence type="predicted"/>
<evidence type="ECO:0000259" key="2">
    <source>
        <dbReference type="Pfam" id="PF13635"/>
    </source>
</evidence>
<dbReference type="EMBL" id="CABIKM010000015">
    <property type="protein sequence ID" value="VUZ84680.1"/>
    <property type="molecule type" value="Genomic_DNA"/>
</dbReference>
<dbReference type="SUPFAM" id="SSF52540">
    <property type="entry name" value="P-loop containing nucleoside triphosphate hydrolases"/>
    <property type="match status" value="1"/>
</dbReference>
<dbReference type="Gene3D" id="3.40.50.300">
    <property type="entry name" value="P-loop containing nucleotide triphosphate hydrolases"/>
    <property type="match status" value="1"/>
</dbReference>
<accession>A0A564ZH63</accession>
<dbReference type="Proteomes" id="UP000334340">
    <property type="component" value="Unassembled WGS sequence"/>
</dbReference>
<dbReference type="PANTHER" id="PTHR33295:SF8">
    <property type="entry name" value="AAA+ ATPASE DOMAIN-CONTAINING PROTEIN"/>
    <property type="match status" value="1"/>
</dbReference>
<evidence type="ECO:0000313" key="4">
    <source>
        <dbReference type="Proteomes" id="UP000334340"/>
    </source>
</evidence>
<dbReference type="Pfam" id="PF13173">
    <property type="entry name" value="AAA_14"/>
    <property type="match status" value="1"/>
</dbReference>
<reference evidence="3 4" key="1">
    <citation type="submission" date="2019-07" db="EMBL/GenBank/DDBJ databases">
        <authorList>
            <person name="Cremers G."/>
        </authorList>
    </citation>
    <scope>NUCLEOTIDE SEQUENCE [LARGE SCALE GENOMIC DNA]</scope>
</reference>
<protein>
    <submittedName>
        <fullName evidence="3">ATPase</fullName>
    </submittedName>
</protein>
<organism evidence="3 4">
    <name type="scientific">Candidatus Methylomirabilis lanthanidiphila</name>
    <dbReference type="NCBI Taxonomy" id="2211376"/>
    <lineage>
        <taxon>Bacteria</taxon>
        <taxon>Candidatus Methylomirabilota</taxon>
        <taxon>Candidatus Methylomirabilia</taxon>
        <taxon>Candidatus Methylomirabilales</taxon>
        <taxon>Candidatus Methylomirabilaceae</taxon>
        <taxon>Candidatus Methylomirabilis</taxon>
    </lineage>
</organism>
<feature type="domain" description="DUF4143" evidence="2">
    <location>
        <begin position="230"/>
        <end position="364"/>
    </location>
</feature>
<keyword evidence="4" id="KW-1185">Reference proteome</keyword>
<dbReference type="AlphaFoldDB" id="A0A564ZH63"/>
<dbReference type="PANTHER" id="PTHR33295">
    <property type="entry name" value="ATPASE"/>
    <property type="match status" value="1"/>
</dbReference>
<dbReference type="Pfam" id="PF13635">
    <property type="entry name" value="DUF4143"/>
    <property type="match status" value="1"/>
</dbReference>
<sequence>MSLHPVLREKLEAGLLPALKIGSTLRDARLPALPNKVYAVIGMRRVGKTTFLRQLQDRRQHATAPERAVYVSFDDDRLAELPLTQLNLLLEEYYRNFPQWRRSEVVSWFFDEIQVVTGWERFIRRLLDTERVEIVVSGSSARLLSREVHTSLRGRGWETVIRPFSFREFLRHRGKEPNKPVAHFTAVERSLVEKEFREYLAVGGFPEAQGMAPPLRVQLLQGYVDTLLLRDVVERFQVTQVAALRWLTRHCLRNPAGPLSVYGLYRDLKAQGHGVAKDTLHALLAHLVDVFLVTAVSLSTDSERRRNSNPRKIYPADPGLVGAFDSSGRTNVGHRLETVVLNELERRKADVGYVRTAAGFEVDFHARFLAAGEALIQVCADPGDTNVTARELRALEDARREYPRAECLLLVLTQDQALEVLRIAGHGIRVDPVYQWLLDGASGA</sequence>
<dbReference type="InterPro" id="IPR027417">
    <property type="entry name" value="P-loop_NTPase"/>
</dbReference>
<dbReference type="InterPro" id="IPR041682">
    <property type="entry name" value="AAA_14"/>
</dbReference>
<name>A0A564ZH63_9BACT</name>
<evidence type="ECO:0000259" key="1">
    <source>
        <dbReference type="Pfam" id="PF13173"/>
    </source>
</evidence>